<dbReference type="AlphaFoldDB" id="A0A1Q8CUK8"/>
<keyword evidence="3" id="KW-0804">Transcription</keyword>
<comment type="caution">
    <text evidence="5">The sequence shown here is derived from an EMBL/GenBank/DDBJ whole genome shotgun (WGS) entry which is preliminary data.</text>
</comment>
<dbReference type="GO" id="GO:0003700">
    <property type="term" value="F:DNA-binding transcription factor activity"/>
    <property type="evidence" value="ECO:0007669"/>
    <property type="project" value="InterPro"/>
</dbReference>
<dbReference type="OrthoDB" id="2559672at2"/>
<dbReference type="PROSITE" id="PS01124">
    <property type="entry name" value="HTH_ARAC_FAMILY_2"/>
    <property type="match status" value="1"/>
</dbReference>
<accession>A0A1Q8CUK8</accession>
<dbReference type="InterPro" id="IPR050204">
    <property type="entry name" value="AraC_XylS_family_regulators"/>
</dbReference>
<evidence type="ECO:0000256" key="1">
    <source>
        <dbReference type="ARBA" id="ARBA00023015"/>
    </source>
</evidence>
<dbReference type="Pfam" id="PF12833">
    <property type="entry name" value="HTH_18"/>
    <property type="match status" value="1"/>
</dbReference>
<dbReference type="PANTHER" id="PTHR46796">
    <property type="entry name" value="HTH-TYPE TRANSCRIPTIONAL ACTIVATOR RHAS-RELATED"/>
    <property type="match status" value="1"/>
</dbReference>
<dbReference type="InterPro" id="IPR018060">
    <property type="entry name" value="HTH_AraC"/>
</dbReference>
<keyword evidence="6" id="KW-1185">Reference proteome</keyword>
<dbReference type="GO" id="GO:0043565">
    <property type="term" value="F:sequence-specific DNA binding"/>
    <property type="evidence" value="ECO:0007669"/>
    <property type="project" value="InterPro"/>
</dbReference>
<evidence type="ECO:0000259" key="4">
    <source>
        <dbReference type="PROSITE" id="PS01124"/>
    </source>
</evidence>
<sequence length="283" mass="30772">MPGWTLVVSREEVARAPAKRTFGLPHPTLSDHVLTYVAHDFPATSPMPWRVAPLGVVTATLDLEVPVRRLVAPDPRSGQALPESPVTGLRDRPLTLEQGGASRGIVVTMTPLGAYGLFALPLRELANTTVGLADLLGSDAPLLAERIAETRGWPARFRVLDHYLAGRLRHGPALSAPVHGAWQRITSRPGSQRVAALAEQLGWTRQHLTVRFRHQIGLAPKTVARIARLHHAATMLSRPSPPTRAEVAHRCGYADQPHLNRDFRDLTGCTPGEYLGDARAGTH</sequence>
<evidence type="ECO:0000313" key="6">
    <source>
        <dbReference type="Proteomes" id="UP000185596"/>
    </source>
</evidence>
<evidence type="ECO:0000256" key="3">
    <source>
        <dbReference type="ARBA" id="ARBA00023163"/>
    </source>
</evidence>
<reference evidence="5 6" key="1">
    <citation type="submission" date="2016-12" db="EMBL/GenBank/DDBJ databases">
        <title>The draft genome sequence of Actinophytocola sp. 11-183.</title>
        <authorList>
            <person name="Wang W."/>
            <person name="Yuan L."/>
        </authorList>
    </citation>
    <scope>NUCLEOTIDE SEQUENCE [LARGE SCALE GENOMIC DNA]</scope>
    <source>
        <strain evidence="5 6">11-183</strain>
    </source>
</reference>
<dbReference type="PANTHER" id="PTHR46796:SF15">
    <property type="entry name" value="BLL1074 PROTEIN"/>
    <property type="match status" value="1"/>
</dbReference>
<gene>
    <name evidence="5" type="ORF">BU204_07820</name>
</gene>
<protein>
    <submittedName>
        <fullName evidence="5">AraC family transcriptional regulator</fullName>
    </submittedName>
</protein>
<dbReference type="EMBL" id="MSIE01000011">
    <property type="protein sequence ID" value="OLF18048.1"/>
    <property type="molecule type" value="Genomic_DNA"/>
</dbReference>
<proteinExistence type="predicted"/>
<dbReference type="STRING" id="1912961.BU204_07820"/>
<dbReference type="RefSeq" id="WP_075124906.1">
    <property type="nucleotide sequence ID" value="NZ_MSIE01000011.1"/>
</dbReference>
<dbReference type="Proteomes" id="UP000185596">
    <property type="component" value="Unassembled WGS sequence"/>
</dbReference>
<evidence type="ECO:0000256" key="2">
    <source>
        <dbReference type="ARBA" id="ARBA00023125"/>
    </source>
</evidence>
<dbReference type="Gene3D" id="1.10.10.60">
    <property type="entry name" value="Homeodomain-like"/>
    <property type="match status" value="1"/>
</dbReference>
<feature type="domain" description="HTH araC/xylS-type" evidence="4">
    <location>
        <begin position="193"/>
        <end position="277"/>
    </location>
</feature>
<dbReference type="SMART" id="SM00342">
    <property type="entry name" value="HTH_ARAC"/>
    <property type="match status" value="1"/>
</dbReference>
<name>A0A1Q8CUK8_9PSEU</name>
<keyword evidence="1" id="KW-0805">Transcription regulation</keyword>
<keyword evidence="2" id="KW-0238">DNA-binding</keyword>
<dbReference type="InterPro" id="IPR009057">
    <property type="entry name" value="Homeodomain-like_sf"/>
</dbReference>
<dbReference type="SUPFAM" id="SSF46689">
    <property type="entry name" value="Homeodomain-like"/>
    <property type="match status" value="1"/>
</dbReference>
<evidence type="ECO:0000313" key="5">
    <source>
        <dbReference type="EMBL" id="OLF18048.1"/>
    </source>
</evidence>
<organism evidence="5 6">
    <name type="scientific">Actinophytocola xanthii</name>
    <dbReference type="NCBI Taxonomy" id="1912961"/>
    <lineage>
        <taxon>Bacteria</taxon>
        <taxon>Bacillati</taxon>
        <taxon>Actinomycetota</taxon>
        <taxon>Actinomycetes</taxon>
        <taxon>Pseudonocardiales</taxon>
        <taxon>Pseudonocardiaceae</taxon>
    </lineage>
</organism>